<reference evidence="2" key="1">
    <citation type="journal article" date="2014" name="PLoS Genet.">
        <title>The Genome of Spironucleus salmonicida Highlights a Fish Pathogen Adapted to Fluctuating Environments.</title>
        <authorList>
            <person name="Xu F."/>
            <person name="Jerlstrom-Hultqvist J."/>
            <person name="Einarsson E."/>
            <person name="Astvaldsson A."/>
            <person name="Svard S.G."/>
            <person name="Andersson J.O."/>
        </authorList>
    </citation>
    <scope>NUCLEOTIDE SEQUENCE</scope>
</reference>
<evidence type="ECO:0000313" key="2">
    <source>
        <dbReference type="EMBL" id="EST41337.1"/>
    </source>
</evidence>
<accession>V6LAB8</accession>
<sequence>MSYLNVIKQQQTEISQLREQDALLTSTPLLREIDSRIASSLEPQMLLYTQQVAPLMAENQRLKEVIADLTARLTASQADSLREAHFGGPGSDREPPRQYAACPGGSHGTLLDNLFAELQEERRMRKAAQGQLAQQERYGTYMENAFRNVVQAQSAAPVFSE</sequence>
<evidence type="ECO:0000256" key="1">
    <source>
        <dbReference type="SAM" id="Coils"/>
    </source>
</evidence>
<protein>
    <submittedName>
        <fullName evidence="2">Uncharacterized protein</fullName>
    </submittedName>
</protein>
<name>V6LAB8_9EUKA</name>
<dbReference type="VEuPathDB" id="GiardiaDB:SS50377_26472"/>
<feature type="coiled-coil region" evidence="1">
    <location>
        <begin position="111"/>
        <end position="138"/>
    </location>
</feature>
<dbReference type="AlphaFoldDB" id="V6LAB8"/>
<dbReference type="EMBL" id="KI546170">
    <property type="protein sequence ID" value="EST41337.1"/>
    <property type="molecule type" value="Genomic_DNA"/>
</dbReference>
<gene>
    <name evidence="2" type="ORF">SS50377_19050</name>
</gene>
<proteinExistence type="predicted"/>
<keyword evidence="1" id="KW-0175">Coiled coil</keyword>
<organism evidence="2">
    <name type="scientific">Spironucleus salmonicida</name>
    <dbReference type="NCBI Taxonomy" id="348837"/>
    <lineage>
        <taxon>Eukaryota</taxon>
        <taxon>Metamonada</taxon>
        <taxon>Diplomonadida</taxon>
        <taxon>Hexamitidae</taxon>
        <taxon>Hexamitinae</taxon>
        <taxon>Spironucleus</taxon>
    </lineage>
</organism>